<accession>A0A518HJX2</accession>
<keyword evidence="1" id="KW-0732">Signal</keyword>
<evidence type="ECO:0008006" key="4">
    <source>
        <dbReference type="Google" id="ProtNLM"/>
    </source>
</evidence>
<dbReference type="PANTHER" id="PTHR43737">
    <property type="entry name" value="BLL7424 PROTEIN"/>
    <property type="match status" value="1"/>
</dbReference>
<dbReference type="InterPro" id="IPR017850">
    <property type="entry name" value="Alkaline_phosphatase_core_sf"/>
</dbReference>
<evidence type="ECO:0000313" key="2">
    <source>
        <dbReference type="EMBL" id="QDV41142.1"/>
    </source>
</evidence>
<dbReference type="InterPro" id="IPR010869">
    <property type="entry name" value="DUF1501"/>
</dbReference>
<feature type="chain" id="PRO_5022155662" description="DUF1501 domain-containing protein" evidence="1">
    <location>
        <begin position="34"/>
        <end position="429"/>
    </location>
</feature>
<dbReference type="EMBL" id="CP037423">
    <property type="protein sequence ID" value="QDV41142.1"/>
    <property type="molecule type" value="Genomic_DNA"/>
</dbReference>
<protein>
    <recommendedName>
        <fullName evidence="4">DUF1501 domain-containing protein</fullName>
    </recommendedName>
</protein>
<name>A0A518HJX2_9BACT</name>
<keyword evidence="3" id="KW-1185">Reference proteome</keyword>
<dbReference type="Pfam" id="PF07394">
    <property type="entry name" value="DUF1501"/>
    <property type="match status" value="1"/>
</dbReference>
<dbReference type="AlphaFoldDB" id="A0A518HJX2"/>
<dbReference type="SUPFAM" id="SSF53649">
    <property type="entry name" value="Alkaline phosphatase-like"/>
    <property type="match status" value="1"/>
</dbReference>
<organism evidence="2 3">
    <name type="scientific">Stieleria neptunia</name>
    <dbReference type="NCBI Taxonomy" id="2527979"/>
    <lineage>
        <taxon>Bacteria</taxon>
        <taxon>Pseudomonadati</taxon>
        <taxon>Planctomycetota</taxon>
        <taxon>Planctomycetia</taxon>
        <taxon>Pirellulales</taxon>
        <taxon>Pirellulaceae</taxon>
        <taxon>Stieleria</taxon>
    </lineage>
</organism>
<feature type="signal peptide" evidence="1">
    <location>
        <begin position="1"/>
        <end position="33"/>
    </location>
</feature>
<evidence type="ECO:0000313" key="3">
    <source>
        <dbReference type="Proteomes" id="UP000319004"/>
    </source>
</evidence>
<dbReference type="PANTHER" id="PTHR43737:SF1">
    <property type="entry name" value="DUF1501 DOMAIN-CONTAINING PROTEIN"/>
    <property type="match status" value="1"/>
</dbReference>
<dbReference type="KEGG" id="snep:Enr13x_09800"/>
<sequence precursor="true">MSVKSKISRRSALCIGPAALVGLNLSPAILALAATSTGKAKNVIMVWLDGGPSTIDMWDLKPEAPDHIRGEFKPISTRASGIQICEHFPELAKIMDRCLLIRSVTHNIPAHGPGAQYLLTGQLPSAAVDYPSVGSLVSSQLADASVSIPPYVTFAAPPAAGAGYLGSAWNPFDLDPDARELPRGVSLNRSGDPNNVSLQLKQFQKRLALRKRFDSGFDRLNQDEVVDGLHRFSQQAADVLLKDTIRDALDLETEKTKRLVKFGSGSLGRNALRASRLIEAGARFVTATFGGWDTHQGNFTTLRQNLLPQLDKALSALILNLEERGLLESTIVYCVGEFSRTPIVNGNAGRDHHSRAMTALLAGGGFPAGTAVGATDKEGHEPIDSPCSPTKLLATVLDQLGIDTDTKVKTPSGRNIRVVPQGVAPLRLN</sequence>
<reference evidence="2 3" key="1">
    <citation type="submission" date="2019-03" db="EMBL/GenBank/DDBJ databases">
        <title>Deep-cultivation of Planctomycetes and their phenomic and genomic characterization uncovers novel biology.</title>
        <authorList>
            <person name="Wiegand S."/>
            <person name="Jogler M."/>
            <person name="Boedeker C."/>
            <person name="Pinto D."/>
            <person name="Vollmers J."/>
            <person name="Rivas-Marin E."/>
            <person name="Kohn T."/>
            <person name="Peeters S.H."/>
            <person name="Heuer A."/>
            <person name="Rast P."/>
            <person name="Oberbeckmann S."/>
            <person name="Bunk B."/>
            <person name="Jeske O."/>
            <person name="Meyerdierks A."/>
            <person name="Storesund J.E."/>
            <person name="Kallscheuer N."/>
            <person name="Luecker S."/>
            <person name="Lage O.M."/>
            <person name="Pohl T."/>
            <person name="Merkel B.J."/>
            <person name="Hornburger P."/>
            <person name="Mueller R.-W."/>
            <person name="Bruemmer F."/>
            <person name="Labrenz M."/>
            <person name="Spormann A.M."/>
            <person name="Op den Camp H."/>
            <person name="Overmann J."/>
            <person name="Amann R."/>
            <person name="Jetten M.S.M."/>
            <person name="Mascher T."/>
            <person name="Medema M.H."/>
            <person name="Devos D.P."/>
            <person name="Kaster A.-K."/>
            <person name="Ovreas L."/>
            <person name="Rohde M."/>
            <person name="Galperin M.Y."/>
            <person name="Jogler C."/>
        </authorList>
    </citation>
    <scope>NUCLEOTIDE SEQUENCE [LARGE SCALE GENOMIC DNA]</scope>
    <source>
        <strain evidence="2 3">Enr13</strain>
    </source>
</reference>
<gene>
    <name evidence="2" type="ORF">Enr13x_09800</name>
</gene>
<evidence type="ECO:0000256" key="1">
    <source>
        <dbReference type="SAM" id="SignalP"/>
    </source>
</evidence>
<proteinExistence type="predicted"/>
<dbReference type="Proteomes" id="UP000319004">
    <property type="component" value="Chromosome"/>
</dbReference>